<dbReference type="Pfam" id="PF26077">
    <property type="entry name" value="BSH_Fcp1"/>
    <property type="match status" value="1"/>
</dbReference>
<dbReference type="FunFam" id="2.40.50.100:FF:000046">
    <property type="entry name" value="RNA polymerase II subunit A C-terminal domain phosphatase"/>
    <property type="match status" value="1"/>
</dbReference>
<dbReference type="InterPro" id="IPR015388">
    <property type="entry name" value="FCP1_C"/>
</dbReference>
<evidence type="ECO:0000256" key="15">
    <source>
        <dbReference type="ARBA" id="ARBA00023306"/>
    </source>
</evidence>
<dbReference type="Gene3D" id="2.40.50.100">
    <property type="match status" value="1"/>
</dbReference>
<feature type="compositionally biased region" description="Basic and acidic residues" evidence="22">
    <location>
        <begin position="398"/>
        <end position="407"/>
    </location>
</feature>
<evidence type="ECO:0000256" key="4">
    <source>
        <dbReference type="ARBA" id="ARBA00004647"/>
    </source>
</evidence>
<dbReference type="SUPFAM" id="SSF56784">
    <property type="entry name" value="HAD-like"/>
    <property type="match status" value="1"/>
</dbReference>
<evidence type="ECO:0000256" key="8">
    <source>
        <dbReference type="ARBA" id="ARBA00022618"/>
    </source>
</evidence>
<feature type="region of interest" description="Disordered" evidence="22">
    <location>
        <begin position="736"/>
        <end position="952"/>
    </location>
</feature>
<evidence type="ECO:0000256" key="1">
    <source>
        <dbReference type="ARBA" id="ARBA00004123"/>
    </source>
</evidence>
<dbReference type="FunFam" id="3.40.50.1000:FF:000040">
    <property type="entry name" value="RNA polymerase II subunit A C-terminal domain phosphatase"/>
    <property type="match status" value="1"/>
</dbReference>
<keyword evidence="15" id="KW-0131">Cell cycle</keyword>
<dbReference type="SMART" id="SM00292">
    <property type="entry name" value="BRCT"/>
    <property type="match status" value="1"/>
</dbReference>
<proteinExistence type="predicted"/>
<evidence type="ECO:0000259" key="24">
    <source>
        <dbReference type="PROSITE" id="PS50969"/>
    </source>
</evidence>
<keyword evidence="9" id="KW-0498">Mitosis</keyword>
<organism evidence="25 26">
    <name type="scientific">Macaca fascicularis</name>
    <name type="common">Crab-eating macaque</name>
    <name type="synonym">Cynomolgus monkey</name>
    <dbReference type="NCBI Taxonomy" id="9541"/>
    <lineage>
        <taxon>Eukaryota</taxon>
        <taxon>Metazoa</taxon>
        <taxon>Chordata</taxon>
        <taxon>Craniata</taxon>
        <taxon>Vertebrata</taxon>
        <taxon>Euteleostomi</taxon>
        <taxon>Mammalia</taxon>
        <taxon>Eutheria</taxon>
        <taxon>Euarchontoglires</taxon>
        <taxon>Primates</taxon>
        <taxon>Haplorrhini</taxon>
        <taxon>Catarrhini</taxon>
        <taxon>Cercopithecidae</taxon>
        <taxon>Cercopithecinae</taxon>
        <taxon>Macaca</taxon>
    </lineage>
</organism>
<keyword evidence="8" id="KW-0132">Cell division</keyword>
<reference evidence="25" key="3">
    <citation type="submission" date="2025-09" db="UniProtKB">
        <authorList>
            <consortium name="Ensembl"/>
        </authorList>
    </citation>
    <scope>IDENTIFICATION</scope>
</reference>
<comment type="subunit">
    <text evidence="20">Homodimer. Interacts with GTF2F1. Interacts with WDR77, SNRPB and SNRNP70.</text>
</comment>
<feature type="compositionally biased region" description="Acidic residues" evidence="22">
    <location>
        <begin position="451"/>
        <end position="463"/>
    </location>
</feature>
<sequence length="964" mass="104762">MEVPAAGRLSSEGAPTATVAEVRCPGPAPLRLLEWRVAAGAAVRIGSVLAVFEAAASAQPAGAPQSRAASGGCVRPARSERRLRSERAGVVRELCAQPGQMVAPGAVLVRLEGCSHPVVMKGLCAECGQDLTQLQSKNGRQQVPLSTATVSMVHSVPELMVSSEQAEELGREDQQRLHRNRKLVLMVDLDQTLIHTTEQHCQQMSNKGIFHFQLGRGEPMLHTRLRPHCKDFLEKIAKLYELHVFTFGSRLYAHTIAGFLDPEKKLFSHRILSRDECIDPFSKTGNLRNLFPCGDSMVCIIDDREDVWKFAPNLITVKKYVYFQGTGDMNAPPGSRDSQTRKKVNHSSRGTEIAEQAPPVREPEWGTQAPGVEPSNGLEKPAQELNGSEATAPQDSPRPGKPDERDTWPAAQAPTSSGELAGTPEPQGSCVQGGRAALGQRPAQGATGTDLDFDLSSDSESSSESEGTKSPSSASDGESEGGRSRQKPKEEENPAPEGAGALAQGSSLEPGRPAALSLPGEAEPGTHAPDKGPELGGQEEGERDGLCGLGNGCADRKEAETESQNSELSGVTAGESLDQSVEEEEEEDTDEDDHLIYLEEILVRVHTDYYAKYDRFLNKEIEEAPDIRKIVPELKSKVLADVAIIFSGLHPTNFPIEKTREHYHATALGAKILTRLVLSPDAPDRATHLIAARAGTEKVLQAQECGHLHVVNPDWLWSCLERWDKVEEQLFPLRDDHSKRENSPAAFPDREGVPPTTLFHPMPVLPKAQPGPEVRIYDSNTGKLIRTGARGPPAPPSSLPLHREPSSFRAVPPPQPQTFGEELPDAPDGEQPGPSRRKRQPSMSETMPLYTLCKEDLESMDKEVDDILGEGSDDSDSEKRRPEEQEEEPQPRTPRGFRERTLGAAASSERSVAGGRGPRGHKRKLNEEDAASESSRESSNEDEGSSSEADEMAKALEAELNDLM</sequence>
<dbReference type="GO" id="GO:0008420">
    <property type="term" value="F:RNA polymerase II CTD heptapeptide repeat phosphatase activity"/>
    <property type="evidence" value="ECO:0007669"/>
    <property type="project" value="UniProtKB-UniRule"/>
</dbReference>
<dbReference type="FunFam" id="3.40.50.10190:FF:000007">
    <property type="entry name" value="RNA polymerase II subunit A C-terminal domain phosphatase"/>
    <property type="match status" value="1"/>
</dbReference>
<comment type="catalytic activity">
    <reaction evidence="17 21">
        <text>O-phospho-L-seryl-[protein] + H2O = L-seryl-[protein] + phosphate</text>
        <dbReference type="Rhea" id="RHEA:20629"/>
        <dbReference type="Rhea" id="RHEA-COMP:9863"/>
        <dbReference type="Rhea" id="RHEA-COMP:11604"/>
        <dbReference type="ChEBI" id="CHEBI:15377"/>
        <dbReference type="ChEBI" id="CHEBI:29999"/>
        <dbReference type="ChEBI" id="CHEBI:43474"/>
        <dbReference type="ChEBI" id="CHEBI:83421"/>
        <dbReference type="EC" id="3.1.3.16"/>
    </reaction>
</comment>
<dbReference type="InterPro" id="IPR011947">
    <property type="entry name" value="FCP1_euk"/>
</dbReference>
<keyword evidence="12" id="KW-0007">Acetylation</keyword>
<feature type="compositionally biased region" description="Acidic residues" evidence="22">
    <location>
        <begin position="863"/>
        <end position="876"/>
    </location>
</feature>
<evidence type="ECO:0000256" key="21">
    <source>
        <dbReference type="RuleBase" id="RU366066"/>
    </source>
</evidence>
<dbReference type="Gene3D" id="3.40.50.1000">
    <property type="entry name" value="HAD superfamily/HAD-like"/>
    <property type="match status" value="1"/>
</dbReference>
<evidence type="ECO:0000256" key="3">
    <source>
        <dbReference type="ARBA" id="ARBA00004300"/>
    </source>
</evidence>
<dbReference type="GO" id="GO:0005813">
    <property type="term" value="C:centrosome"/>
    <property type="evidence" value="ECO:0007669"/>
    <property type="project" value="UniProtKB-SubCell"/>
</dbReference>
<evidence type="ECO:0000256" key="22">
    <source>
        <dbReference type="SAM" id="MobiDB-lite"/>
    </source>
</evidence>
<feature type="domain" description="FCP1 homology" evidence="24">
    <location>
        <begin position="178"/>
        <end position="344"/>
    </location>
</feature>
<evidence type="ECO:0000256" key="6">
    <source>
        <dbReference type="ARBA" id="ARBA00022490"/>
    </source>
</evidence>
<dbReference type="GO" id="GO:0005634">
    <property type="term" value="C:nucleus"/>
    <property type="evidence" value="ECO:0007669"/>
    <property type="project" value="UniProtKB-SubCell"/>
</dbReference>
<evidence type="ECO:0000256" key="10">
    <source>
        <dbReference type="ARBA" id="ARBA00022801"/>
    </source>
</evidence>
<protein>
    <recommendedName>
        <fullName evidence="16 21">RNA polymerase II subunit A C-terminal domain phosphatase</fullName>
        <ecNumber evidence="5 21">3.1.3.16</ecNumber>
    </recommendedName>
</protein>
<feature type="compositionally biased region" description="Acidic residues" evidence="22">
    <location>
        <begin position="940"/>
        <end position="950"/>
    </location>
</feature>
<dbReference type="CDD" id="cd07521">
    <property type="entry name" value="HAD_FCP1-like"/>
    <property type="match status" value="1"/>
</dbReference>
<dbReference type="NCBIfam" id="TIGR02250">
    <property type="entry name" value="FCP1_euk"/>
    <property type="match status" value="1"/>
</dbReference>
<dbReference type="VEuPathDB" id="HostDB:ENSMFAG00000031816"/>
<dbReference type="GeneTree" id="ENSGT00390000015641"/>
<feature type="compositionally biased region" description="Basic and acidic residues" evidence="22">
    <location>
        <begin position="853"/>
        <end position="862"/>
    </location>
</feature>
<evidence type="ECO:0000256" key="12">
    <source>
        <dbReference type="ARBA" id="ARBA00022990"/>
    </source>
</evidence>
<feature type="compositionally biased region" description="Polar residues" evidence="22">
    <location>
        <begin position="385"/>
        <end position="394"/>
    </location>
</feature>
<keyword evidence="10 21" id="KW-0378">Hydrolase</keyword>
<evidence type="ECO:0000313" key="26">
    <source>
        <dbReference type="Proteomes" id="UP000233100"/>
    </source>
</evidence>
<evidence type="ECO:0000256" key="14">
    <source>
        <dbReference type="ARBA" id="ARBA00023242"/>
    </source>
</evidence>
<evidence type="ECO:0000256" key="18">
    <source>
        <dbReference type="ARBA" id="ARBA00048336"/>
    </source>
</evidence>
<keyword evidence="26" id="KW-1185">Reference proteome</keyword>
<dbReference type="Bgee" id="ENSMFAG00000031816">
    <property type="expression patterns" value="Expressed in thymus and 13 other cell types or tissues"/>
</dbReference>
<dbReference type="GO" id="GO:0051301">
    <property type="term" value="P:cell division"/>
    <property type="evidence" value="ECO:0007669"/>
    <property type="project" value="UniProtKB-KW"/>
</dbReference>
<name>A0A2K5UY78_MACFA</name>
<dbReference type="AlphaFoldDB" id="A0A2K5UY78"/>
<dbReference type="SMART" id="SM00577">
    <property type="entry name" value="CPDc"/>
    <property type="match status" value="1"/>
</dbReference>
<keyword evidence="6" id="KW-0963">Cytoplasm</keyword>
<dbReference type="PROSITE" id="PS50969">
    <property type="entry name" value="FCP1"/>
    <property type="match status" value="1"/>
</dbReference>
<dbReference type="InterPro" id="IPR004274">
    <property type="entry name" value="FCP1_dom"/>
</dbReference>
<accession>A0A2K5UY78</accession>
<reference evidence="25 26" key="1">
    <citation type="submission" date="2013-03" db="EMBL/GenBank/DDBJ databases">
        <authorList>
            <person name="Warren W."/>
            <person name="Wilson R.K."/>
        </authorList>
    </citation>
    <scope>NUCLEOTIDE SEQUENCE</scope>
</reference>
<dbReference type="PANTHER" id="PTHR23081">
    <property type="entry name" value="RNA POLYMERASE II CTD PHOSPHATASE"/>
    <property type="match status" value="1"/>
</dbReference>
<evidence type="ECO:0000256" key="9">
    <source>
        <dbReference type="ARBA" id="ARBA00022776"/>
    </source>
</evidence>
<dbReference type="Gene3D" id="1.10.287.10">
    <property type="entry name" value="S15/NS1, RNA-binding"/>
    <property type="match status" value="1"/>
</dbReference>
<dbReference type="Pfam" id="PF03031">
    <property type="entry name" value="NIF"/>
    <property type="match status" value="1"/>
</dbReference>
<feature type="compositionally biased region" description="Low complexity" evidence="22">
    <location>
        <begin position="464"/>
        <end position="475"/>
    </location>
</feature>
<evidence type="ECO:0000259" key="23">
    <source>
        <dbReference type="PROSITE" id="PS50172"/>
    </source>
</evidence>
<dbReference type="PANTHER" id="PTHR23081:SF36">
    <property type="entry name" value="RNA POLYMERASE II SUBUNIT A C-TERMINAL DOMAIN PHOSPHATASE"/>
    <property type="match status" value="1"/>
</dbReference>
<dbReference type="PROSITE" id="PS50172">
    <property type="entry name" value="BRCT"/>
    <property type="match status" value="1"/>
</dbReference>
<comment type="function">
    <text evidence="21">This promotes the activity of RNA polymerase II.</text>
</comment>
<dbReference type="InterPro" id="IPR036412">
    <property type="entry name" value="HAD-like_sf"/>
</dbReference>
<dbReference type="EC" id="3.1.3.16" evidence="5 21"/>
<dbReference type="InterPro" id="IPR039189">
    <property type="entry name" value="Fcp1"/>
</dbReference>
<dbReference type="Pfam" id="PF00533">
    <property type="entry name" value="BRCT"/>
    <property type="match status" value="1"/>
</dbReference>
<comment type="subcellular location">
    <subcellularLocation>
        <location evidence="3">Cytoplasm</location>
        <location evidence="3">Cytoskeleton</location>
        <location evidence="3">Microtubule organizing center</location>
        <location evidence="3">Centrosome</location>
    </subcellularLocation>
    <subcellularLocation>
        <location evidence="4">Cytoplasm</location>
        <location evidence="4">Cytoskeleton</location>
        <location evidence="4">Spindle pole</location>
    </subcellularLocation>
    <subcellularLocation>
        <location evidence="2">Midbody</location>
    </subcellularLocation>
    <subcellularLocation>
        <location evidence="1 21">Nucleus</location>
    </subcellularLocation>
</comment>
<comment type="catalytic activity">
    <reaction evidence="18 21">
        <text>O-phospho-L-threonyl-[protein] + H2O = L-threonyl-[protein] + phosphate</text>
        <dbReference type="Rhea" id="RHEA:47004"/>
        <dbReference type="Rhea" id="RHEA-COMP:11060"/>
        <dbReference type="Rhea" id="RHEA-COMP:11605"/>
        <dbReference type="ChEBI" id="CHEBI:15377"/>
        <dbReference type="ChEBI" id="CHEBI:30013"/>
        <dbReference type="ChEBI" id="CHEBI:43474"/>
        <dbReference type="ChEBI" id="CHEBI:61977"/>
        <dbReference type="EC" id="3.1.3.16"/>
    </reaction>
</comment>
<evidence type="ECO:0000313" key="25">
    <source>
        <dbReference type="Ensembl" id="ENSMFAP00000017369.2"/>
    </source>
</evidence>
<comment type="function">
    <text evidence="19">Processively dephosphorylates 'Ser-2' and 'Ser-5' of the heptad repeats YSPTSPS in the C-terminal domain of the largest RNA polymerase II subunit. This promotes the activity of RNA polymerase II. Plays a role in the exit from mitosis by dephosphorylating crucial mitotic substrates (USP44, CDC20 and WEE1) that are required for M-phase-promoting factor (MPF)/CDK1 inactivation.</text>
</comment>
<keyword evidence="7" id="KW-0597">Phosphoprotein</keyword>
<dbReference type="GO" id="GO:0000922">
    <property type="term" value="C:spindle pole"/>
    <property type="evidence" value="ECO:0007669"/>
    <property type="project" value="UniProtKB-SubCell"/>
</dbReference>
<dbReference type="Gene3D" id="3.40.50.10190">
    <property type="entry name" value="BRCT domain"/>
    <property type="match status" value="1"/>
</dbReference>
<evidence type="ECO:0000256" key="20">
    <source>
        <dbReference type="ARBA" id="ARBA00064450"/>
    </source>
</evidence>
<keyword evidence="11" id="KW-0904">Protein phosphatase</keyword>
<dbReference type="Pfam" id="PF09309">
    <property type="entry name" value="FCP1_C"/>
    <property type="match status" value="1"/>
</dbReference>
<reference evidence="25" key="2">
    <citation type="submission" date="2025-08" db="UniProtKB">
        <authorList>
            <consortium name="Ensembl"/>
        </authorList>
    </citation>
    <scope>IDENTIFICATION</scope>
</reference>
<feature type="compositionally biased region" description="Basic and acidic residues" evidence="22">
    <location>
        <begin position="736"/>
        <end position="752"/>
    </location>
</feature>
<keyword evidence="13" id="KW-0206">Cytoskeleton</keyword>
<evidence type="ECO:0000256" key="2">
    <source>
        <dbReference type="ARBA" id="ARBA00004214"/>
    </source>
</evidence>
<feature type="region of interest" description="Disordered" evidence="22">
    <location>
        <begin position="329"/>
        <end position="594"/>
    </location>
</feature>
<feature type="domain" description="BRCT" evidence="23">
    <location>
        <begin position="634"/>
        <end position="733"/>
    </location>
</feature>
<dbReference type="InterPro" id="IPR023214">
    <property type="entry name" value="HAD_sf"/>
</dbReference>
<dbReference type="InterPro" id="IPR058785">
    <property type="entry name" value="BSH_FCP1"/>
</dbReference>
<dbReference type="CDD" id="cd17729">
    <property type="entry name" value="BRCT_CTDP1"/>
    <property type="match status" value="1"/>
</dbReference>
<feature type="compositionally biased region" description="Basic and acidic residues" evidence="22">
    <location>
        <begin position="480"/>
        <end position="492"/>
    </location>
</feature>
<dbReference type="Proteomes" id="UP000233100">
    <property type="component" value="Chromosome 18"/>
</dbReference>
<dbReference type="GO" id="GO:0030496">
    <property type="term" value="C:midbody"/>
    <property type="evidence" value="ECO:0007669"/>
    <property type="project" value="UniProtKB-SubCell"/>
</dbReference>
<evidence type="ECO:0000256" key="16">
    <source>
        <dbReference type="ARBA" id="ARBA00040602"/>
    </source>
</evidence>
<evidence type="ECO:0000256" key="7">
    <source>
        <dbReference type="ARBA" id="ARBA00022553"/>
    </source>
</evidence>
<dbReference type="Ensembl" id="ENSMFAT00000067910.2">
    <property type="protein sequence ID" value="ENSMFAP00000017369.2"/>
    <property type="gene ID" value="ENSMFAG00000031816.2"/>
</dbReference>
<dbReference type="SUPFAM" id="SSF52113">
    <property type="entry name" value="BRCT domain"/>
    <property type="match status" value="1"/>
</dbReference>
<evidence type="ECO:0000256" key="19">
    <source>
        <dbReference type="ARBA" id="ARBA00055086"/>
    </source>
</evidence>
<feature type="compositionally biased region" description="Acidic residues" evidence="22">
    <location>
        <begin position="580"/>
        <end position="593"/>
    </location>
</feature>
<dbReference type="InterPro" id="IPR036420">
    <property type="entry name" value="BRCT_dom_sf"/>
</dbReference>
<evidence type="ECO:0000256" key="5">
    <source>
        <dbReference type="ARBA" id="ARBA00013081"/>
    </source>
</evidence>
<dbReference type="InterPro" id="IPR001357">
    <property type="entry name" value="BRCT_dom"/>
</dbReference>
<keyword evidence="14 21" id="KW-0539">Nucleus</keyword>
<gene>
    <name evidence="25" type="primary">CTDP1</name>
</gene>
<evidence type="ECO:0000256" key="13">
    <source>
        <dbReference type="ARBA" id="ARBA00023212"/>
    </source>
</evidence>
<dbReference type="FunFam" id="1.10.287.10:FF:000010">
    <property type="entry name" value="RNA polymerase II subunit A C-terminal domain phosphatase"/>
    <property type="match status" value="1"/>
</dbReference>
<evidence type="ECO:0000256" key="11">
    <source>
        <dbReference type="ARBA" id="ARBA00022912"/>
    </source>
</evidence>
<evidence type="ECO:0000256" key="17">
    <source>
        <dbReference type="ARBA" id="ARBA00047761"/>
    </source>
</evidence>